<dbReference type="GO" id="GO:0005524">
    <property type="term" value="F:ATP binding"/>
    <property type="evidence" value="ECO:0007669"/>
    <property type="project" value="InterPro"/>
</dbReference>
<dbReference type="Pfam" id="PF07714">
    <property type="entry name" value="PK_Tyr_Ser-Thr"/>
    <property type="match status" value="1"/>
</dbReference>
<accession>A0A9N8VAE7</accession>
<reference evidence="2" key="1">
    <citation type="submission" date="2021-06" db="EMBL/GenBank/DDBJ databases">
        <authorList>
            <person name="Kallberg Y."/>
            <person name="Tangrot J."/>
            <person name="Rosling A."/>
        </authorList>
    </citation>
    <scope>NUCLEOTIDE SEQUENCE</scope>
    <source>
        <strain evidence="2">87-6 pot B 2015</strain>
    </source>
</reference>
<sequence length="465" mass="52878">MCSHCKYPNTGSGYAWCRKCDPGRFIKEGKTSGNPKMDDLIKKIHELNYVHGDLHSGNVLIFNDRSKITDLGLARSTTDKSNSNVSGVLPYMAPEIIDKKPYTTSSDVYSFGIIMTEISTGTISYEKNHFSLALAIINGLRPIIAEGTPDCYVDTVKKCLDANPKNRPSAKDLSKIIKKWRKESVQEFNNADNADSADTKTTLHPLASCTFGVSRQRRNITNFTGLQVEVPNANANKCKNLIIHRYDKVKNNQYGICPDCKKSNTGEAWCGKCDPVSNEKKSRSNPITVVLKKIKGSNNMSEILINEEFINADTIGPRYSSGMTLHPQAYYTSRSLRIPNFSKSKNFLEVQFEITKVLRRNEDQQQNPFNICGLEMLAIYNEQIYQGPQYIITWLSWKDWNQEMLLNNWCPQQDNDPKHTKRLAKEFLLEMSDLKIYGRSLRGNATSKWFWDLESVTKGEFSGYY</sequence>
<gene>
    <name evidence="2" type="ORF">FMOSSE_LOCUS943</name>
</gene>
<dbReference type="Gene3D" id="1.10.510.10">
    <property type="entry name" value="Transferase(Phosphotransferase) domain 1"/>
    <property type="match status" value="1"/>
</dbReference>
<dbReference type="InterPro" id="IPR011009">
    <property type="entry name" value="Kinase-like_dom_sf"/>
</dbReference>
<dbReference type="AlphaFoldDB" id="A0A9N8VAE7"/>
<keyword evidence="3" id="KW-1185">Reference proteome</keyword>
<protein>
    <submittedName>
        <fullName evidence="2">11316_t:CDS:1</fullName>
    </submittedName>
</protein>
<evidence type="ECO:0000313" key="3">
    <source>
        <dbReference type="Proteomes" id="UP000789375"/>
    </source>
</evidence>
<evidence type="ECO:0000259" key="1">
    <source>
        <dbReference type="PROSITE" id="PS50011"/>
    </source>
</evidence>
<name>A0A9N8VAE7_FUNMO</name>
<dbReference type="PROSITE" id="PS50011">
    <property type="entry name" value="PROTEIN_KINASE_DOM"/>
    <property type="match status" value="1"/>
</dbReference>
<dbReference type="GO" id="GO:0004672">
    <property type="term" value="F:protein kinase activity"/>
    <property type="evidence" value="ECO:0007669"/>
    <property type="project" value="InterPro"/>
</dbReference>
<organism evidence="2 3">
    <name type="scientific">Funneliformis mosseae</name>
    <name type="common">Endomycorrhizal fungus</name>
    <name type="synonym">Glomus mosseae</name>
    <dbReference type="NCBI Taxonomy" id="27381"/>
    <lineage>
        <taxon>Eukaryota</taxon>
        <taxon>Fungi</taxon>
        <taxon>Fungi incertae sedis</taxon>
        <taxon>Mucoromycota</taxon>
        <taxon>Glomeromycotina</taxon>
        <taxon>Glomeromycetes</taxon>
        <taxon>Glomerales</taxon>
        <taxon>Glomeraceae</taxon>
        <taxon>Funneliformis</taxon>
    </lineage>
</organism>
<dbReference type="GO" id="GO:0005737">
    <property type="term" value="C:cytoplasm"/>
    <property type="evidence" value="ECO:0007669"/>
    <property type="project" value="TreeGrafter"/>
</dbReference>
<dbReference type="InterPro" id="IPR050167">
    <property type="entry name" value="Ser_Thr_protein_kinase"/>
</dbReference>
<dbReference type="InterPro" id="IPR001245">
    <property type="entry name" value="Ser-Thr/Tyr_kinase_cat_dom"/>
</dbReference>
<proteinExistence type="predicted"/>
<comment type="caution">
    <text evidence="2">The sequence shown here is derived from an EMBL/GenBank/DDBJ whole genome shotgun (WGS) entry which is preliminary data.</text>
</comment>
<dbReference type="SUPFAM" id="SSF56112">
    <property type="entry name" value="Protein kinase-like (PK-like)"/>
    <property type="match status" value="1"/>
</dbReference>
<dbReference type="Proteomes" id="UP000789375">
    <property type="component" value="Unassembled WGS sequence"/>
</dbReference>
<dbReference type="InterPro" id="IPR000719">
    <property type="entry name" value="Prot_kinase_dom"/>
</dbReference>
<dbReference type="GO" id="GO:0007165">
    <property type="term" value="P:signal transduction"/>
    <property type="evidence" value="ECO:0007669"/>
    <property type="project" value="TreeGrafter"/>
</dbReference>
<dbReference type="PANTHER" id="PTHR23257">
    <property type="entry name" value="SERINE-THREONINE PROTEIN KINASE"/>
    <property type="match status" value="1"/>
</dbReference>
<evidence type="ECO:0000313" key="2">
    <source>
        <dbReference type="EMBL" id="CAG8442742.1"/>
    </source>
</evidence>
<dbReference type="EMBL" id="CAJVPP010000101">
    <property type="protein sequence ID" value="CAG8442742.1"/>
    <property type="molecule type" value="Genomic_DNA"/>
</dbReference>
<feature type="domain" description="Protein kinase" evidence="1">
    <location>
        <begin position="1"/>
        <end position="181"/>
    </location>
</feature>